<comment type="caution">
    <text evidence="1">The sequence shown here is derived from an EMBL/GenBank/DDBJ whole genome shotgun (WGS) entry which is preliminary data.</text>
</comment>
<keyword evidence="2" id="KW-1185">Reference proteome</keyword>
<organism evidence="1 2">
    <name type="scientific">Trifolium medium</name>
    <dbReference type="NCBI Taxonomy" id="97028"/>
    <lineage>
        <taxon>Eukaryota</taxon>
        <taxon>Viridiplantae</taxon>
        <taxon>Streptophyta</taxon>
        <taxon>Embryophyta</taxon>
        <taxon>Tracheophyta</taxon>
        <taxon>Spermatophyta</taxon>
        <taxon>Magnoliopsida</taxon>
        <taxon>eudicotyledons</taxon>
        <taxon>Gunneridae</taxon>
        <taxon>Pentapetalae</taxon>
        <taxon>rosids</taxon>
        <taxon>fabids</taxon>
        <taxon>Fabales</taxon>
        <taxon>Fabaceae</taxon>
        <taxon>Papilionoideae</taxon>
        <taxon>50 kb inversion clade</taxon>
        <taxon>NPAAA clade</taxon>
        <taxon>Hologalegina</taxon>
        <taxon>IRL clade</taxon>
        <taxon>Trifolieae</taxon>
        <taxon>Trifolium</taxon>
    </lineage>
</organism>
<dbReference type="EMBL" id="LXQA010328469">
    <property type="protein sequence ID" value="MCI44277.1"/>
    <property type="molecule type" value="Genomic_DNA"/>
</dbReference>
<sequence>MATEPGQFRWKKPAPGWVKCNVDVAFVTGSKKTSLGLCFHDSNGQFIA</sequence>
<feature type="non-terminal residue" evidence="1">
    <location>
        <position position="48"/>
    </location>
</feature>
<dbReference type="Proteomes" id="UP000265520">
    <property type="component" value="Unassembled WGS sequence"/>
</dbReference>
<accession>A0A392S7A7</accession>
<name>A0A392S7A7_9FABA</name>
<evidence type="ECO:0000313" key="2">
    <source>
        <dbReference type="Proteomes" id="UP000265520"/>
    </source>
</evidence>
<reference evidence="1 2" key="1">
    <citation type="journal article" date="2018" name="Front. Plant Sci.">
        <title>Red Clover (Trifolium pratense) and Zigzag Clover (T. medium) - A Picture of Genomic Similarities and Differences.</title>
        <authorList>
            <person name="Dluhosova J."/>
            <person name="Istvanek J."/>
            <person name="Nedelnik J."/>
            <person name="Repkova J."/>
        </authorList>
    </citation>
    <scope>NUCLEOTIDE SEQUENCE [LARGE SCALE GENOMIC DNA]</scope>
    <source>
        <strain evidence="2">cv. 10/8</strain>
        <tissue evidence="1">Leaf</tissue>
    </source>
</reference>
<evidence type="ECO:0000313" key="1">
    <source>
        <dbReference type="EMBL" id="MCI44277.1"/>
    </source>
</evidence>
<dbReference type="AlphaFoldDB" id="A0A392S7A7"/>
<protein>
    <submittedName>
        <fullName evidence="1">Uncharacterized protein</fullName>
    </submittedName>
</protein>
<proteinExistence type="predicted"/>